<dbReference type="SUPFAM" id="SSF51556">
    <property type="entry name" value="Metallo-dependent hydrolases"/>
    <property type="match status" value="1"/>
</dbReference>
<name>A0A1E7YJE8_9PROT</name>
<keyword evidence="3" id="KW-0378">Hydrolase</keyword>
<dbReference type="InterPro" id="IPR032466">
    <property type="entry name" value="Metal_Hydrolase"/>
</dbReference>
<dbReference type="InterPro" id="IPR018228">
    <property type="entry name" value="DNase_TatD-rel_CS"/>
</dbReference>
<dbReference type="PANTHER" id="PTHR46124:SF3">
    <property type="entry name" value="HYDROLASE"/>
    <property type="match status" value="1"/>
</dbReference>
<evidence type="ECO:0000256" key="3">
    <source>
        <dbReference type="ARBA" id="ARBA00022801"/>
    </source>
</evidence>
<dbReference type="GO" id="GO:0046872">
    <property type="term" value="F:metal ion binding"/>
    <property type="evidence" value="ECO:0007669"/>
    <property type="project" value="UniProtKB-KW"/>
</dbReference>
<dbReference type="GO" id="GO:0016788">
    <property type="term" value="F:hydrolase activity, acting on ester bonds"/>
    <property type="evidence" value="ECO:0007669"/>
    <property type="project" value="InterPro"/>
</dbReference>
<dbReference type="Proteomes" id="UP000175616">
    <property type="component" value="Unassembled WGS sequence"/>
</dbReference>
<evidence type="ECO:0000313" key="6">
    <source>
        <dbReference type="Proteomes" id="UP000175616"/>
    </source>
</evidence>
<proteinExistence type="inferred from homology"/>
<dbReference type="PIRSF" id="PIRSF005902">
    <property type="entry name" value="DNase_TatD"/>
    <property type="match status" value="1"/>
</dbReference>
<dbReference type="Gene3D" id="3.20.20.140">
    <property type="entry name" value="Metal-dependent hydrolases"/>
    <property type="match status" value="1"/>
</dbReference>
<feature type="binding site" evidence="4">
    <location>
        <position position="156"/>
    </location>
    <ligand>
        <name>a divalent metal cation</name>
        <dbReference type="ChEBI" id="CHEBI:60240"/>
        <label>2</label>
    </ligand>
</feature>
<dbReference type="InterPro" id="IPR001130">
    <property type="entry name" value="TatD-like"/>
</dbReference>
<evidence type="ECO:0000256" key="2">
    <source>
        <dbReference type="ARBA" id="ARBA00022723"/>
    </source>
</evidence>
<feature type="binding site" evidence="4">
    <location>
        <position position="97"/>
    </location>
    <ligand>
        <name>a divalent metal cation</name>
        <dbReference type="ChEBI" id="CHEBI:60240"/>
        <label>1</label>
    </ligand>
</feature>
<keyword evidence="2 4" id="KW-0479">Metal-binding</keyword>
<dbReference type="Pfam" id="PF01026">
    <property type="entry name" value="TatD_DNase"/>
    <property type="match status" value="1"/>
</dbReference>
<dbReference type="GO" id="GO:0005829">
    <property type="term" value="C:cytosol"/>
    <property type="evidence" value="ECO:0007669"/>
    <property type="project" value="TreeGrafter"/>
</dbReference>
<dbReference type="AlphaFoldDB" id="A0A1E7YJE8"/>
<dbReference type="CDD" id="cd01310">
    <property type="entry name" value="TatD_DNAse"/>
    <property type="match status" value="1"/>
</dbReference>
<feature type="binding site" evidence="4">
    <location>
        <position position="206"/>
    </location>
    <ligand>
        <name>a divalent metal cation</name>
        <dbReference type="ChEBI" id="CHEBI:60240"/>
        <label>1</label>
    </ligand>
</feature>
<comment type="caution">
    <text evidence="5">The sequence shown here is derived from an EMBL/GenBank/DDBJ whole genome shotgun (WGS) entry which is preliminary data.</text>
</comment>
<dbReference type="PROSITE" id="PS01137">
    <property type="entry name" value="TATD_1"/>
    <property type="match status" value="1"/>
</dbReference>
<feature type="binding site" evidence="4">
    <location>
        <position position="11"/>
    </location>
    <ligand>
        <name>a divalent metal cation</name>
        <dbReference type="ChEBI" id="CHEBI:60240"/>
        <label>1</label>
    </ligand>
</feature>
<organism evidence="5 6">
    <name type="scientific">Acidithiobacillus caldus</name>
    <dbReference type="NCBI Taxonomy" id="33059"/>
    <lineage>
        <taxon>Bacteria</taxon>
        <taxon>Pseudomonadati</taxon>
        <taxon>Pseudomonadota</taxon>
        <taxon>Acidithiobacillia</taxon>
        <taxon>Acidithiobacillales</taxon>
        <taxon>Acidithiobacillaceae</taxon>
        <taxon>Acidithiobacillus</taxon>
    </lineage>
</organism>
<feature type="binding site" evidence="4">
    <location>
        <position position="9"/>
    </location>
    <ligand>
        <name>a divalent metal cation</name>
        <dbReference type="ChEBI" id="CHEBI:60240"/>
        <label>1</label>
    </ligand>
</feature>
<reference evidence="5 6" key="1">
    <citation type="submission" date="2016-06" db="EMBL/GenBank/DDBJ databases">
        <title>Gene turnover analysis identifies the evolutionary adaptation of the extremophile Acidithiobacillus caldus.</title>
        <authorList>
            <person name="Zhang X."/>
        </authorList>
    </citation>
    <scope>NUCLEOTIDE SEQUENCE [LARGE SCALE GENOMIC DNA]</scope>
    <source>
        <strain evidence="5 6">DX</strain>
    </source>
</reference>
<gene>
    <name evidence="5" type="ORF">BAE27_14465</name>
</gene>
<dbReference type="FunFam" id="3.20.20.140:FF:000005">
    <property type="entry name" value="TatD family hydrolase"/>
    <property type="match status" value="1"/>
</dbReference>
<dbReference type="RefSeq" id="WP_070114786.1">
    <property type="nucleotide sequence ID" value="NZ_CP133598.1"/>
</dbReference>
<accession>A0A1E7YJE8</accession>
<comment type="similarity">
    <text evidence="1">Belongs to the metallo-dependent hydrolases superfamily. TatD-type hydrolase family.</text>
</comment>
<feature type="binding site" evidence="4">
    <location>
        <position position="133"/>
    </location>
    <ligand>
        <name>a divalent metal cation</name>
        <dbReference type="ChEBI" id="CHEBI:60240"/>
        <label>2</label>
    </ligand>
</feature>
<evidence type="ECO:0000313" key="5">
    <source>
        <dbReference type="EMBL" id="OFC29571.1"/>
    </source>
</evidence>
<protein>
    <submittedName>
        <fullName evidence="5">Deoxyribonuclease</fullName>
    </submittedName>
</protein>
<sequence length="260" mass="28442">MVQGIIDSHCHFDAPAFAPDRAQVWNRAVAAGVDALILPGYDPRHWQRLAQLAATNTAWFAAFGAHPCYLADLYRSPGQSWEQRLRRYLRTAVALGEIGLDRGPDASPWAIQLDFLHRQLDLAEELGLPVILHARRSTEDLLQNLRHRSGLRGVLHSFSGSWVQAQKALDIGLYIGLGGALTHPRAQRLRALAARLPEGSFLVETDAPWQAPADGLGQRNEPARIVSVLATLAALRDTDMDSLAAITAAATRSLFSLPDV</sequence>
<evidence type="ECO:0000256" key="4">
    <source>
        <dbReference type="PIRSR" id="PIRSR005902-1"/>
    </source>
</evidence>
<dbReference type="EMBL" id="LZYE01000366">
    <property type="protein sequence ID" value="OFC29571.1"/>
    <property type="molecule type" value="Genomic_DNA"/>
</dbReference>
<dbReference type="PANTHER" id="PTHR46124">
    <property type="entry name" value="D-AMINOACYL-TRNA DEACYLASE"/>
    <property type="match status" value="1"/>
</dbReference>
<evidence type="ECO:0000256" key="1">
    <source>
        <dbReference type="ARBA" id="ARBA00009275"/>
    </source>
</evidence>